<sequence length="158" mass="17638">MSMGPDTIDPKPDGRRRSEAREREEEVERGAQTLTGVPLSATHRAEQCAGLGVLAWLRWVALPPCVPVSGGTRPDPGTVTLPLRLHIIYNREGNWMGRTTPRTHTNARAIPEITCVLSACHVRSRRTCIAAGARRSHHSLQMFGNWTQINIQLLQRFE</sequence>
<evidence type="ECO:0000313" key="3">
    <source>
        <dbReference type="Proteomes" id="UP001153269"/>
    </source>
</evidence>
<reference evidence="2" key="1">
    <citation type="submission" date="2020-03" db="EMBL/GenBank/DDBJ databases">
        <authorList>
            <person name="Weist P."/>
        </authorList>
    </citation>
    <scope>NUCLEOTIDE SEQUENCE</scope>
</reference>
<evidence type="ECO:0000256" key="1">
    <source>
        <dbReference type="SAM" id="MobiDB-lite"/>
    </source>
</evidence>
<accession>A0A9N7Z9S1</accession>
<name>A0A9N7Z9S1_PLEPL</name>
<dbReference type="Proteomes" id="UP001153269">
    <property type="component" value="Unassembled WGS sequence"/>
</dbReference>
<keyword evidence="3" id="KW-1185">Reference proteome</keyword>
<protein>
    <submittedName>
        <fullName evidence="2">Uncharacterized protein</fullName>
    </submittedName>
</protein>
<feature type="compositionally biased region" description="Basic and acidic residues" evidence="1">
    <location>
        <begin position="8"/>
        <end position="29"/>
    </location>
</feature>
<dbReference type="AlphaFoldDB" id="A0A9N7Z9S1"/>
<feature type="region of interest" description="Disordered" evidence="1">
    <location>
        <begin position="1"/>
        <end position="37"/>
    </location>
</feature>
<comment type="caution">
    <text evidence="2">The sequence shown here is derived from an EMBL/GenBank/DDBJ whole genome shotgun (WGS) entry which is preliminary data.</text>
</comment>
<gene>
    <name evidence="2" type="ORF">PLEPLA_LOCUS41614</name>
</gene>
<dbReference type="EMBL" id="CADEAL010004189">
    <property type="protein sequence ID" value="CAB1453854.1"/>
    <property type="molecule type" value="Genomic_DNA"/>
</dbReference>
<proteinExistence type="predicted"/>
<organism evidence="2 3">
    <name type="scientific">Pleuronectes platessa</name>
    <name type="common">European plaice</name>
    <dbReference type="NCBI Taxonomy" id="8262"/>
    <lineage>
        <taxon>Eukaryota</taxon>
        <taxon>Metazoa</taxon>
        <taxon>Chordata</taxon>
        <taxon>Craniata</taxon>
        <taxon>Vertebrata</taxon>
        <taxon>Euteleostomi</taxon>
        <taxon>Actinopterygii</taxon>
        <taxon>Neopterygii</taxon>
        <taxon>Teleostei</taxon>
        <taxon>Neoteleostei</taxon>
        <taxon>Acanthomorphata</taxon>
        <taxon>Carangaria</taxon>
        <taxon>Pleuronectiformes</taxon>
        <taxon>Pleuronectoidei</taxon>
        <taxon>Pleuronectidae</taxon>
        <taxon>Pleuronectes</taxon>
    </lineage>
</organism>
<evidence type="ECO:0000313" key="2">
    <source>
        <dbReference type="EMBL" id="CAB1453854.1"/>
    </source>
</evidence>